<evidence type="ECO:0000313" key="2">
    <source>
        <dbReference type="Proteomes" id="UP000295680"/>
    </source>
</evidence>
<keyword evidence="2" id="KW-1185">Reference proteome</keyword>
<sequence>RFAGLVVVAVGCAVTSDPTAGGAVAEPVRVRRLTDQEGQKLQQIVRRGSTNSVRYRRAMMLLPRLAGTGCR</sequence>
<proteinExistence type="predicted"/>
<dbReference type="Proteomes" id="UP000295680">
    <property type="component" value="Unassembled WGS sequence"/>
</dbReference>
<organism evidence="1 2">
    <name type="scientific">Actinocrispum wychmicini</name>
    <dbReference type="NCBI Taxonomy" id="1213861"/>
    <lineage>
        <taxon>Bacteria</taxon>
        <taxon>Bacillati</taxon>
        <taxon>Actinomycetota</taxon>
        <taxon>Actinomycetes</taxon>
        <taxon>Pseudonocardiales</taxon>
        <taxon>Pseudonocardiaceae</taxon>
        <taxon>Actinocrispum</taxon>
    </lineage>
</organism>
<reference evidence="1 2" key="1">
    <citation type="submission" date="2019-03" db="EMBL/GenBank/DDBJ databases">
        <title>Genomic Encyclopedia of Type Strains, Phase IV (KMG-IV): sequencing the most valuable type-strain genomes for metagenomic binning, comparative biology and taxonomic classification.</title>
        <authorList>
            <person name="Goeker M."/>
        </authorList>
    </citation>
    <scope>NUCLEOTIDE SEQUENCE [LARGE SCALE GENOMIC DNA]</scope>
    <source>
        <strain evidence="1 2">DSM 45934</strain>
    </source>
</reference>
<evidence type="ECO:0000313" key="1">
    <source>
        <dbReference type="EMBL" id="TCO41078.1"/>
    </source>
</evidence>
<accession>A0A4R2IC77</accession>
<feature type="non-terminal residue" evidence="1">
    <location>
        <position position="1"/>
    </location>
</feature>
<dbReference type="AlphaFoldDB" id="A0A4R2IC77"/>
<name>A0A4R2IC77_9PSEU</name>
<comment type="caution">
    <text evidence="1">The sequence shown here is derived from an EMBL/GenBank/DDBJ whole genome shotgun (WGS) entry which is preliminary data.</text>
</comment>
<gene>
    <name evidence="1" type="ORF">EV192_1411</name>
</gene>
<dbReference type="RefSeq" id="WP_243727663.1">
    <property type="nucleotide sequence ID" value="NZ_SLWS01000041.1"/>
</dbReference>
<protein>
    <submittedName>
        <fullName evidence="1">Uncharacterized protein</fullName>
    </submittedName>
</protein>
<dbReference type="EMBL" id="SLWS01000041">
    <property type="protein sequence ID" value="TCO41078.1"/>
    <property type="molecule type" value="Genomic_DNA"/>
</dbReference>